<evidence type="ECO:0000256" key="1">
    <source>
        <dbReference type="SAM" id="Phobius"/>
    </source>
</evidence>
<organism evidence="2 3">
    <name type="scientific">Streptomyces lanatus</name>
    <dbReference type="NCBI Taxonomy" id="66900"/>
    <lineage>
        <taxon>Bacteria</taxon>
        <taxon>Bacillati</taxon>
        <taxon>Actinomycetota</taxon>
        <taxon>Actinomycetes</taxon>
        <taxon>Kitasatosporales</taxon>
        <taxon>Streptomycetaceae</taxon>
        <taxon>Streptomyces</taxon>
    </lineage>
</organism>
<proteinExistence type="predicted"/>
<evidence type="ECO:0000313" key="3">
    <source>
        <dbReference type="Proteomes" id="UP001486207"/>
    </source>
</evidence>
<evidence type="ECO:0000313" key="2">
    <source>
        <dbReference type="EMBL" id="MER7375235.1"/>
    </source>
</evidence>
<sequence>MRDSIATDRTDTPATALGPTALVLGALSTLGIYLFLPFTVIAGGLAMTLGTAGIHYARQGVGRMWISVLGTALGAAGMLGIVVLLASL</sequence>
<keyword evidence="1" id="KW-1133">Transmembrane helix</keyword>
<gene>
    <name evidence="2" type="ORF">ABT384_21625</name>
</gene>
<keyword evidence="3" id="KW-1185">Reference proteome</keyword>
<protein>
    <recommendedName>
        <fullName evidence="4">DUF4190 domain-containing protein</fullName>
    </recommendedName>
</protein>
<dbReference type="RefSeq" id="WP_190072209.1">
    <property type="nucleotide sequence ID" value="NZ_BNBM01000009.1"/>
</dbReference>
<name>A0ABV1XUY7_9ACTN</name>
<keyword evidence="1" id="KW-0812">Transmembrane</keyword>
<feature type="transmembrane region" description="Helical" evidence="1">
    <location>
        <begin position="30"/>
        <end position="52"/>
    </location>
</feature>
<evidence type="ECO:0008006" key="4">
    <source>
        <dbReference type="Google" id="ProtNLM"/>
    </source>
</evidence>
<dbReference type="Proteomes" id="UP001486207">
    <property type="component" value="Unassembled WGS sequence"/>
</dbReference>
<comment type="caution">
    <text evidence="2">The sequence shown here is derived from an EMBL/GenBank/DDBJ whole genome shotgun (WGS) entry which is preliminary data.</text>
</comment>
<dbReference type="EMBL" id="JBEPFB010000009">
    <property type="protein sequence ID" value="MER7375235.1"/>
    <property type="molecule type" value="Genomic_DNA"/>
</dbReference>
<accession>A0ABV1XUY7</accession>
<feature type="transmembrane region" description="Helical" evidence="1">
    <location>
        <begin position="64"/>
        <end position="86"/>
    </location>
</feature>
<reference evidence="2 3" key="1">
    <citation type="submission" date="2024-06" db="EMBL/GenBank/DDBJ databases">
        <title>The Natural Products Discovery Center: Release of the First 8490 Sequenced Strains for Exploring Actinobacteria Biosynthetic Diversity.</title>
        <authorList>
            <person name="Kalkreuter E."/>
            <person name="Kautsar S.A."/>
            <person name="Yang D."/>
            <person name="Bader C.D."/>
            <person name="Teijaro C.N."/>
            <person name="Fluegel L."/>
            <person name="Davis C.M."/>
            <person name="Simpson J.R."/>
            <person name="Lauterbach L."/>
            <person name="Steele A.D."/>
            <person name="Gui C."/>
            <person name="Meng S."/>
            <person name="Li G."/>
            <person name="Viehrig K."/>
            <person name="Ye F."/>
            <person name="Su P."/>
            <person name="Kiefer A.F."/>
            <person name="Nichols A."/>
            <person name="Cepeda A.J."/>
            <person name="Yan W."/>
            <person name="Fan B."/>
            <person name="Jiang Y."/>
            <person name="Adhikari A."/>
            <person name="Zheng C.-J."/>
            <person name="Schuster L."/>
            <person name="Cowan T.M."/>
            <person name="Smanski M.J."/>
            <person name="Chevrette M.G."/>
            <person name="De Carvalho L.P.S."/>
            <person name="Shen B."/>
        </authorList>
    </citation>
    <scope>NUCLEOTIDE SEQUENCE [LARGE SCALE GENOMIC DNA]</scope>
    <source>
        <strain evidence="2 3">NPDC000155</strain>
    </source>
</reference>
<keyword evidence="1" id="KW-0472">Membrane</keyword>